<dbReference type="PANTHER" id="PTHR33781:SF4">
    <property type="entry name" value="PROTEIN PHYTOCHROME KINASE SUBSTRATE 1"/>
    <property type="match status" value="1"/>
</dbReference>
<keyword evidence="2" id="KW-0418">Kinase</keyword>
<dbReference type="Proteomes" id="UP001237642">
    <property type="component" value="Unassembled WGS sequence"/>
</dbReference>
<sequence length="480" mass="52872">MSMAVVSSQTLSFDSISNLREASFSSYLHGDEGILALSLSESNQNINTTHDLIYASPKKIEDKEIGVFSAEKYFKGDMDDDGDPKSTDTSSKSYQHEKDIPVNIDPVKPKVQPRTPSIRSSSSYSSQTVLLPTNHQSRNTKKAFCKSFLSSLSCKCSCNEKNPVVINDHVVESKKQSKIPDEQTNKAAEPDQKNKAPARRWSEQEKVPYKKFDEIEFQSRRKESFNFPVLNPKKGSLAATVESPGEDNARKSLEVFGSPRTPITNQVNKTLSFGRKAAVFTWDLVNPQMDETGLPKNQDVTSDDYESDASSELFEIESFSTKTNSILGRQTTDGASGCLTPTTCYAPSEASIQWSVITASAADFSIMSDSEDLRTANTKNQNRMTSFAKNGPEKELHKRLPNILSGCKSQKAVRVAGDAYKASDKVIPISQGRHRLDPSKPVAKFQAETKLTGFNSRLGSNAFNTSVVSPGNGSHLLYIK</sequence>
<reference evidence="2" key="2">
    <citation type="submission" date="2023-05" db="EMBL/GenBank/DDBJ databases">
        <authorList>
            <person name="Schelkunov M.I."/>
        </authorList>
    </citation>
    <scope>NUCLEOTIDE SEQUENCE</scope>
    <source>
        <strain evidence="2">Hsosn_3</strain>
        <tissue evidence="2">Leaf</tissue>
    </source>
</reference>
<feature type="region of interest" description="Disordered" evidence="1">
    <location>
        <begin position="171"/>
        <end position="202"/>
    </location>
</feature>
<feature type="region of interest" description="Disordered" evidence="1">
    <location>
        <begin position="76"/>
        <end position="126"/>
    </location>
</feature>
<reference evidence="2" key="1">
    <citation type="submission" date="2023-02" db="EMBL/GenBank/DDBJ databases">
        <title>Genome of toxic invasive species Heracleum sosnowskyi carries increased number of genes despite the absence of recent whole-genome duplications.</title>
        <authorList>
            <person name="Schelkunov M."/>
            <person name="Shtratnikova V."/>
            <person name="Makarenko M."/>
            <person name="Klepikova A."/>
            <person name="Omelchenko D."/>
            <person name="Novikova G."/>
            <person name="Obukhova E."/>
            <person name="Bogdanov V."/>
            <person name="Penin A."/>
            <person name="Logacheva M."/>
        </authorList>
    </citation>
    <scope>NUCLEOTIDE SEQUENCE</scope>
    <source>
        <strain evidence="2">Hsosn_3</strain>
        <tissue evidence="2">Leaf</tissue>
    </source>
</reference>
<comment type="caution">
    <text evidence="2">The sequence shown here is derived from an EMBL/GenBank/DDBJ whole genome shotgun (WGS) entry which is preliminary data.</text>
</comment>
<dbReference type="AlphaFoldDB" id="A0AAD8MZ80"/>
<dbReference type="EMBL" id="JAUIZM010000004">
    <property type="protein sequence ID" value="KAK1390544.1"/>
    <property type="molecule type" value="Genomic_DNA"/>
</dbReference>
<dbReference type="GO" id="GO:0016301">
    <property type="term" value="F:kinase activity"/>
    <property type="evidence" value="ECO:0007669"/>
    <property type="project" value="UniProtKB-KW"/>
</dbReference>
<accession>A0AAD8MZ80</accession>
<evidence type="ECO:0000256" key="1">
    <source>
        <dbReference type="SAM" id="MobiDB-lite"/>
    </source>
</evidence>
<protein>
    <submittedName>
        <fullName evidence="2">Phytochrome kinase substrate 1</fullName>
    </submittedName>
</protein>
<keyword evidence="3" id="KW-1185">Reference proteome</keyword>
<name>A0AAD8MZ80_9APIA</name>
<dbReference type="InterPro" id="IPR039615">
    <property type="entry name" value="PKS"/>
</dbReference>
<feature type="compositionally biased region" description="Low complexity" evidence="1">
    <location>
        <begin position="117"/>
        <end position="126"/>
    </location>
</feature>
<proteinExistence type="predicted"/>
<dbReference type="GO" id="GO:0009638">
    <property type="term" value="P:phototropism"/>
    <property type="evidence" value="ECO:0007669"/>
    <property type="project" value="InterPro"/>
</dbReference>
<evidence type="ECO:0000313" key="2">
    <source>
        <dbReference type="EMBL" id="KAK1390544.1"/>
    </source>
</evidence>
<keyword evidence="2" id="KW-0808">Transferase</keyword>
<gene>
    <name evidence="2" type="ORF">POM88_018722</name>
</gene>
<organism evidence="2 3">
    <name type="scientific">Heracleum sosnowskyi</name>
    <dbReference type="NCBI Taxonomy" id="360622"/>
    <lineage>
        <taxon>Eukaryota</taxon>
        <taxon>Viridiplantae</taxon>
        <taxon>Streptophyta</taxon>
        <taxon>Embryophyta</taxon>
        <taxon>Tracheophyta</taxon>
        <taxon>Spermatophyta</taxon>
        <taxon>Magnoliopsida</taxon>
        <taxon>eudicotyledons</taxon>
        <taxon>Gunneridae</taxon>
        <taxon>Pentapetalae</taxon>
        <taxon>asterids</taxon>
        <taxon>campanulids</taxon>
        <taxon>Apiales</taxon>
        <taxon>Apiaceae</taxon>
        <taxon>Apioideae</taxon>
        <taxon>apioid superclade</taxon>
        <taxon>Tordylieae</taxon>
        <taxon>Tordyliinae</taxon>
        <taxon>Heracleum</taxon>
    </lineage>
</organism>
<dbReference type="PANTHER" id="PTHR33781">
    <property type="entry name" value="PROTEIN PHYTOCHROME KINASE SUBSTRATE 1-RELATED"/>
    <property type="match status" value="1"/>
</dbReference>
<evidence type="ECO:0000313" key="3">
    <source>
        <dbReference type="Proteomes" id="UP001237642"/>
    </source>
</evidence>